<dbReference type="AlphaFoldDB" id="A0A9D1CSP3"/>
<evidence type="ECO:0000313" key="3">
    <source>
        <dbReference type="Proteomes" id="UP000824262"/>
    </source>
</evidence>
<dbReference type="EMBL" id="DVGA01000061">
    <property type="protein sequence ID" value="HIQ78816.1"/>
    <property type="molecule type" value="Genomic_DNA"/>
</dbReference>
<evidence type="ECO:0000313" key="2">
    <source>
        <dbReference type="EMBL" id="HIQ78816.1"/>
    </source>
</evidence>
<evidence type="ECO:0000256" key="1">
    <source>
        <dbReference type="SAM" id="MobiDB-lite"/>
    </source>
</evidence>
<accession>A0A9D1CSP3</accession>
<proteinExistence type="predicted"/>
<gene>
    <name evidence="2" type="ORF">IAB77_06115</name>
</gene>
<sequence length="280" mass="29220">MTVNYDPGVDYSALIAQEAAKGVNANRPLLAAYETARNAKIAGEGLNYAQTHVYTQEAGRPRHYYTATDQSGYIGELYDAARSRALSALEGAYDAQIAALDSEAAALPAAYRAAKNAAAGDAAVERRNMDESFAAAGLNSGAAGQARLAISTELLGSLSALDAEKAARAADISARRTAAMSEYRSAIASAIAQNETERARALYEEAVRVDESYREAEQEMELQESYLAVLPEITAAVSAPAVRSGGGGMARASQPARSTSAAQAVRTPGGGGGRRFDAIM</sequence>
<feature type="region of interest" description="Disordered" evidence="1">
    <location>
        <begin position="245"/>
        <end position="280"/>
    </location>
</feature>
<reference evidence="2" key="1">
    <citation type="submission" date="2020-10" db="EMBL/GenBank/DDBJ databases">
        <authorList>
            <person name="Gilroy R."/>
        </authorList>
    </citation>
    <scope>NUCLEOTIDE SEQUENCE</scope>
    <source>
        <strain evidence="2">ChiBcolR7-354</strain>
    </source>
</reference>
<reference evidence="2" key="2">
    <citation type="journal article" date="2021" name="PeerJ">
        <title>Extensive microbial diversity within the chicken gut microbiome revealed by metagenomics and culture.</title>
        <authorList>
            <person name="Gilroy R."/>
            <person name="Ravi A."/>
            <person name="Getino M."/>
            <person name="Pursley I."/>
            <person name="Horton D.L."/>
            <person name="Alikhan N.F."/>
            <person name="Baker D."/>
            <person name="Gharbi K."/>
            <person name="Hall N."/>
            <person name="Watson M."/>
            <person name="Adriaenssens E.M."/>
            <person name="Foster-Nyarko E."/>
            <person name="Jarju S."/>
            <person name="Secka A."/>
            <person name="Antonio M."/>
            <person name="Oren A."/>
            <person name="Chaudhuri R.R."/>
            <person name="La Ragione R."/>
            <person name="Hildebrand F."/>
            <person name="Pallen M.J."/>
        </authorList>
    </citation>
    <scope>NUCLEOTIDE SEQUENCE</scope>
    <source>
        <strain evidence="2">ChiBcolR7-354</strain>
    </source>
</reference>
<dbReference type="Proteomes" id="UP000824262">
    <property type="component" value="Unassembled WGS sequence"/>
</dbReference>
<protein>
    <submittedName>
        <fullName evidence="2">Uncharacterized protein</fullName>
    </submittedName>
</protein>
<comment type="caution">
    <text evidence="2">The sequence shown here is derived from an EMBL/GenBank/DDBJ whole genome shotgun (WGS) entry which is preliminary data.</text>
</comment>
<organism evidence="2 3">
    <name type="scientific">Candidatus Scatomorpha intestinavium</name>
    <dbReference type="NCBI Taxonomy" id="2840922"/>
    <lineage>
        <taxon>Bacteria</taxon>
        <taxon>Bacillati</taxon>
        <taxon>Bacillota</taxon>
        <taxon>Clostridia</taxon>
        <taxon>Eubacteriales</taxon>
        <taxon>Candidatus Scatomorpha</taxon>
    </lineage>
</organism>
<name>A0A9D1CSP3_9FIRM</name>